<reference evidence="1 2" key="1">
    <citation type="submission" date="2024-04" db="EMBL/GenBank/DDBJ databases">
        <authorList>
            <person name="Fracassetti M."/>
        </authorList>
    </citation>
    <scope>NUCLEOTIDE SEQUENCE [LARGE SCALE GENOMIC DNA]</scope>
</reference>
<accession>A0AAV2G7B7</accession>
<sequence>MYPQLLILLLNLEVPTDSSKLPRKLKQQLRRFPLDGWSQEDQLWVDQKSQKRNWGWSHVRASGNCFCAI</sequence>
<evidence type="ECO:0000313" key="2">
    <source>
        <dbReference type="Proteomes" id="UP001497516"/>
    </source>
</evidence>
<organism evidence="1 2">
    <name type="scientific">Linum trigynum</name>
    <dbReference type="NCBI Taxonomy" id="586398"/>
    <lineage>
        <taxon>Eukaryota</taxon>
        <taxon>Viridiplantae</taxon>
        <taxon>Streptophyta</taxon>
        <taxon>Embryophyta</taxon>
        <taxon>Tracheophyta</taxon>
        <taxon>Spermatophyta</taxon>
        <taxon>Magnoliopsida</taxon>
        <taxon>eudicotyledons</taxon>
        <taxon>Gunneridae</taxon>
        <taxon>Pentapetalae</taxon>
        <taxon>rosids</taxon>
        <taxon>fabids</taxon>
        <taxon>Malpighiales</taxon>
        <taxon>Linaceae</taxon>
        <taxon>Linum</taxon>
    </lineage>
</organism>
<proteinExistence type="predicted"/>
<keyword evidence="2" id="KW-1185">Reference proteome</keyword>
<dbReference type="EMBL" id="OZ034821">
    <property type="protein sequence ID" value="CAL1406164.1"/>
    <property type="molecule type" value="Genomic_DNA"/>
</dbReference>
<dbReference type="AlphaFoldDB" id="A0AAV2G7B7"/>
<dbReference type="Proteomes" id="UP001497516">
    <property type="component" value="Chromosome 8"/>
</dbReference>
<name>A0AAV2G7B7_9ROSI</name>
<evidence type="ECO:0000313" key="1">
    <source>
        <dbReference type="EMBL" id="CAL1406164.1"/>
    </source>
</evidence>
<gene>
    <name evidence="1" type="ORF">LTRI10_LOCUS45909</name>
</gene>
<protein>
    <submittedName>
        <fullName evidence="1">Uncharacterized protein</fullName>
    </submittedName>
</protein>